<sequence>RAMRRLCPHSRCHPKEDYENLHMNANSPSGLRAGRGWEERMRKRSGFSLRRRTTTCQKLPVDSEDKLISNADETPKHINMPRMCAVTEVGAREVKLYWKHLSKLSEAVHILLRDSLSHRDIKRAEELLNAFVCRVEALYGIGAMTFNMHLLLHLASCVHHLGPPWAHSAFVFDGGNGMLVNLVSAAKGLPQQVVERVMMAQELELLLASHHLPNRVERICHGFLGYMPVQSASQVEETTMLGCGGTTAYRKSTPVSTNRHSSSTNQSLDMVKANEEVQRRGKRNRTRQTAGPSPP</sequence>
<organism evidence="1 2">
    <name type="scientific">Ixodes persulcatus</name>
    <name type="common">Taiga tick</name>
    <dbReference type="NCBI Taxonomy" id="34615"/>
    <lineage>
        <taxon>Eukaryota</taxon>
        <taxon>Metazoa</taxon>
        <taxon>Ecdysozoa</taxon>
        <taxon>Arthropoda</taxon>
        <taxon>Chelicerata</taxon>
        <taxon>Arachnida</taxon>
        <taxon>Acari</taxon>
        <taxon>Parasitiformes</taxon>
        <taxon>Ixodida</taxon>
        <taxon>Ixodoidea</taxon>
        <taxon>Ixodidae</taxon>
        <taxon>Ixodinae</taxon>
        <taxon>Ixodes</taxon>
    </lineage>
</organism>
<evidence type="ECO:0000313" key="2">
    <source>
        <dbReference type="Proteomes" id="UP000805193"/>
    </source>
</evidence>
<feature type="non-terminal residue" evidence="1">
    <location>
        <position position="1"/>
    </location>
</feature>
<gene>
    <name evidence="1" type="ORF">HPB47_021571</name>
</gene>
<evidence type="ECO:0000313" key="1">
    <source>
        <dbReference type="EMBL" id="KAG0431631.1"/>
    </source>
</evidence>
<accession>A0AC60QC21</accession>
<dbReference type="Proteomes" id="UP000805193">
    <property type="component" value="Unassembled WGS sequence"/>
</dbReference>
<comment type="caution">
    <text evidence="1">The sequence shown here is derived from an EMBL/GenBank/DDBJ whole genome shotgun (WGS) entry which is preliminary data.</text>
</comment>
<name>A0AC60QC21_IXOPE</name>
<proteinExistence type="predicted"/>
<dbReference type="EMBL" id="JABSTQ010009208">
    <property type="protein sequence ID" value="KAG0431631.1"/>
    <property type="molecule type" value="Genomic_DNA"/>
</dbReference>
<keyword evidence="2" id="KW-1185">Reference proteome</keyword>
<protein>
    <submittedName>
        <fullName evidence="1">Uncharacterized protein</fullName>
    </submittedName>
</protein>
<reference evidence="1 2" key="1">
    <citation type="journal article" date="2020" name="Cell">
        <title>Large-Scale Comparative Analyses of Tick Genomes Elucidate Their Genetic Diversity and Vector Capacities.</title>
        <authorList>
            <consortium name="Tick Genome and Microbiome Consortium (TIGMIC)"/>
            <person name="Jia N."/>
            <person name="Wang J."/>
            <person name="Shi W."/>
            <person name="Du L."/>
            <person name="Sun Y."/>
            <person name="Zhan W."/>
            <person name="Jiang J.F."/>
            <person name="Wang Q."/>
            <person name="Zhang B."/>
            <person name="Ji P."/>
            <person name="Bell-Sakyi L."/>
            <person name="Cui X.M."/>
            <person name="Yuan T.T."/>
            <person name="Jiang B.G."/>
            <person name="Yang W.F."/>
            <person name="Lam T.T."/>
            <person name="Chang Q.C."/>
            <person name="Ding S.J."/>
            <person name="Wang X.J."/>
            <person name="Zhu J.G."/>
            <person name="Ruan X.D."/>
            <person name="Zhao L."/>
            <person name="Wei J.T."/>
            <person name="Ye R.Z."/>
            <person name="Que T.C."/>
            <person name="Du C.H."/>
            <person name="Zhou Y.H."/>
            <person name="Cheng J.X."/>
            <person name="Dai P.F."/>
            <person name="Guo W.B."/>
            <person name="Han X.H."/>
            <person name="Huang E.J."/>
            <person name="Li L.F."/>
            <person name="Wei W."/>
            <person name="Gao Y.C."/>
            <person name="Liu J.Z."/>
            <person name="Shao H.Z."/>
            <person name="Wang X."/>
            <person name="Wang C.C."/>
            <person name="Yang T.C."/>
            <person name="Huo Q.B."/>
            <person name="Li W."/>
            <person name="Chen H.Y."/>
            <person name="Chen S.E."/>
            <person name="Zhou L.G."/>
            <person name="Ni X.B."/>
            <person name="Tian J.H."/>
            <person name="Sheng Y."/>
            <person name="Liu T."/>
            <person name="Pan Y.S."/>
            <person name="Xia L.Y."/>
            <person name="Li J."/>
            <person name="Zhao F."/>
            <person name="Cao W.C."/>
        </authorList>
    </citation>
    <scope>NUCLEOTIDE SEQUENCE [LARGE SCALE GENOMIC DNA]</scope>
    <source>
        <strain evidence="1">Iper-2018</strain>
    </source>
</reference>